<evidence type="ECO:0000313" key="1">
    <source>
        <dbReference type="EMBL" id="CCH74563.1"/>
    </source>
</evidence>
<accession>W6JYF7</accession>
<dbReference type="Proteomes" id="UP000035763">
    <property type="component" value="Unassembled WGS sequence"/>
</dbReference>
<dbReference type="EMBL" id="CAJA01000399">
    <property type="protein sequence ID" value="CCH74563.1"/>
    <property type="molecule type" value="Genomic_DNA"/>
</dbReference>
<sequence length="217" mass="23358">MDVLTAAWVGAGSPTPHATSLTGDCSHCGSRDQLVAVRSVVSKQFTGFDGWANPSGRGVCPGCAWGYATAELRAGAHLVTRDPASLAPLDRAGVAALLRSGPLGTDSALVVPLRPGRKHLLPMATWGRVAVEDVDLGWNHQELARLRQIDRLRALGFGSRMLTAAAPPFQVMRTLTPEQFPQVLDAWSQLEPWRQPGNPWMALAVHVTTPTTKESRR</sequence>
<evidence type="ECO:0000313" key="2">
    <source>
        <dbReference type="Proteomes" id="UP000035763"/>
    </source>
</evidence>
<keyword evidence="2" id="KW-1185">Reference proteome</keyword>
<gene>
    <name evidence="1" type="ORF">BN11_4580007</name>
</gene>
<dbReference type="OrthoDB" id="4381375at2"/>
<protein>
    <submittedName>
        <fullName evidence="1">Uncharacterized protein</fullName>
    </submittedName>
</protein>
<dbReference type="AlphaFoldDB" id="W6JYF7"/>
<name>W6JYF7_9MICO</name>
<dbReference type="RefSeq" id="WP_083433888.1">
    <property type="nucleotide sequence ID" value="NZ_HG764815.1"/>
</dbReference>
<organism evidence="1 2">
    <name type="scientific">Nostocoides australiense Ben110</name>
    <dbReference type="NCBI Taxonomy" id="1193182"/>
    <lineage>
        <taxon>Bacteria</taxon>
        <taxon>Bacillati</taxon>
        <taxon>Actinomycetota</taxon>
        <taxon>Actinomycetes</taxon>
        <taxon>Micrococcales</taxon>
        <taxon>Intrasporangiaceae</taxon>
        <taxon>Nostocoides</taxon>
    </lineage>
</organism>
<dbReference type="STRING" id="1193182.BN11_4580007"/>
<comment type="caution">
    <text evidence="1">The sequence shown here is derived from an EMBL/GenBank/DDBJ whole genome shotgun (WGS) entry which is preliminary data.</text>
</comment>
<reference evidence="1 2" key="1">
    <citation type="journal article" date="2013" name="ISME J.">
        <title>A metabolic model for members of the genus Tetrasphaera involved in enhanced biological phosphorus removal.</title>
        <authorList>
            <person name="Kristiansen R."/>
            <person name="Nguyen H.T.T."/>
            <person name="Saunders A.M."/>
            <person name="Nielsen J.L."/>
            <person name="Wimmer R."/>
            <person name="Le V.Q."/>
            <person name="McIlroy S.J."/>
            <person name="Petrovski S."/>
            <person name="Seviour R.J."/>
            <person name="Calteau A."/>
            <person name="Nielsen K.L."/>
            <person name="Nielsen P.H."/>
        </authorList>
    </citation>
    <scope>NUCLEOTIDE SEQUENCE [LARGE SCALE GENOMIC DNA]</scope>
    <source>
        <strain evidence="1 2">Ben110</strain>
    </source>
</reference>
<proteinExistence type="predicted"/>